<evidence type="ECO:0000313" key="2">
    <source>
        <dbReference type="Proteomes" id="UP001287356"/>
    </source>
</evidence>
<reference evidence="1" key="2">
    <citation type="submission" date="2023-06" db="EMBL/GenBank/DDBJ databases">
        <authorList>
            <consortium name="Lawrence Berkeley National Laboratory"/>
            <person name="Haridas S."/>
            <person name="Hensen N."/>
            <person name="Bonometti L."/>
            <person name="Westerberg I."/>
            <person name="Brannstrom I.O."/>
            <person name="Guillou S."/>
            <person name="Cros-Aarteil S."/>
            <person name="Calhoun S."/>
            <person name="Kuo A."/>
            <person name="Mondo S."/>
            <person name="Pangilinan J."/>
            <person name="Riley R."/>
            <person name="Labutti K."/>
            <person name="Andreopoulos B."/>
            <person name="Lipzen A."/>
            <person name="Chen C."/>
            <person name="Yanf M."/>
            <person name="Daum C."/>
            <person name="Ng V."/>
            <person name="Clum A."/>
            <person name="Steindorff A."/>
            <person name="Ohm R."/>
            <person name="Martin F."/>
            <person name="Silar P."/>
            <person name="Natvig D."/>
            <person name="Lalanne C."/>
            <person name="Gautier V."/>
            <person name="Ament-Velasquez S.L."/>
            <person name="Kruys A."/>
            <person name="Hutchinson M.I."/>
            <person name="Powell A.J."/>
            <person name="Barry K."/>
            <person name="Miller A.N."/>
            <person name="Grigoriev I.V."/>
            <person name="Debuchy R."/>
            <person name="Gladieux P."/>
            <person name="Thoren M.H."/>
            <person name="Johannesson H."/>
        </authorList>
    </citation>
    <scope>NUCLEOTIDE SEQUENCE</scope>
    <source>
        <strain evidence="1">CBS 958.72</strain>
    </source>
</reference>
<keyword evidence="2" id="KW-1185">Reference proteome</keyword>
<protein>
    <submittedName>
        <fullName evidence="1">Uncharacterized protein</fullName>
    </submittedName>
</protein>
<proteinExistence type="predicted"/>
<gene>
    <name evidence="1" type="ORF">B0T24DRAFT_389626</name>
</gene>
<accession>A0AAE0N2U3</accession>
<comment type="caution">
    <text evidence="1">The sequence shown here is derived from an EMBL/GenBank/DDBJ whole genome shotgun (WGS) entry which is preliminary data.</text>
</comment>
<dbReference type="AlphaFoldDB" id="A0AAE0N2U3"/>
<sequence length="209" mass="22314">MGAAAGLLPRVATAPATSFIADDLTSIPNPSKPFWLGARAGDRGRVHFWRGSSHYPLFYVGTPVLDHFRTGGCLVIHSDGRNLTNSLWLLVYAVCELGADAWPFSAGASCGAIRLLLAALQVPTTPYCQTLSQLNASSSTQVQPDQSLFLTLRPVSRRDVSSMALPNRREANNSVTNSDMEKHGSCHISLRAESGGVHGFPAVVIPSSL</sequence>
<name>A0AAE0N2U3_9PEZI</name>
<evidence type="ECO:0000313" key="1">
    <source>
        <dbReference type="EMBL" id="KAK3367379.1"/>
    </source>
</evidence>
<organism evidence="1 2">
    <name type="scientific">Lasiosphaeria ovina</name>
    <dbReference type="NCBI Taxonomy" id="92902"/>
    <lineage>
        <taxon>Eukaryota</taxon>
        <taxon>Fungi</taxon>
        <taxon>Dikarya</taxon>
        <taxon>Ascomycota</taxon>
        <taxon>Pezizomycotina</taxon>
        <taxon>Sordariomycetes</taxon>
        <taxon>Sordariomycetidae</taxon>
        <taxon>Sordariales</taxon>
        <taxon>Lasiosphaeriaceae</taxon>
        <taxon>Lasiosphaeria</taxon>
    </lineage>
</organism>
<reference evidence="1" key="1">
    <citation type="journal article" date="2023" name="Mol. Phylogenet. Evol.">
        <title>Genome-scale phylogeny and comparative genomics of the fungal order Sordariales.</title>
        <authorList>
            <person name="Hensen N."/>
            <person name="Bonometti L."/>
            <person name="Westerberg I."/>
            <person name="Brannstrom I.O."/>
            <person name="Guillou S."/>
            <person name="Cros-Aarteil S."/>
            <person name="Calhoun S."/>
            <person name="Haridas S."/>
            <person name="Kuo A."/>
            <person name="Mondo S."/>
            <person name="Pangilinan J."/>
            <person name="Riley R."/>
            <person name="LaButti K."/>
            <person name="Andreopoulos B."/>
            <person name="Lipzen A."/>
            <person name="Chen C."/>
            <person name="Yan M."/>
            <person name="Daum C."/>
            <person name="Ng V."/>
            <person name="Clum A."/>
            <person name="Steindorff A."/>
            <person name="Ohm R.A."/>
            <person name="Martin F."/>
            <person name="Silar P."/>
            <person name="Natvig D.O."/>
            <person name="Lalanne C."/>
            <person name="Gautier V."/>
            <person name="Ament-Velasquez S.L."/>
            <person name="Kruys A."/>
            <person name="Hutchinson M.I."/>
            <person name="Powell A.J."/>
            <person name="Barry K."/>
            <person name="Miller A.N."/>
            <person name="Grigoriev I.V."/>
            <person name="Debuchy R."/>
            <person name="Gladieux P."/>
            <person name="Hiltunen Thoren M."/>
            <person name="Johannesson H."/>
        </authorList>
    </citation>
    <scope>NUCLEOTIDE SEQUENCE</scope>
    <source>
        <strain evidence="1">CBS 958.72</strain>
    </source>
</reference>
<dbReference type="EMBL" id="JAULSN010000007">
    <property type="protein sequence ID" value="KAK3367379.1"/>
    <property type="molecule type" value="Genomic_DNA"/>
</dbReference>
<dbReference type="Proteomes" id="UP001287356">
    <property type="component" value="Unassembled WGS sequence"/>
</dbReference>